<comment type="caution">
    <text evidence="1">The sequence shown here is derived from an EMBL/GenBank/DDBJ whole genome shotgun (WGS) entry which is preliminary data.</text>
</comment>
<dbReference type="EMBL" id="JAAIUW010000007">
    <property type="protein sequence ID" value="KAF7823958.1"/>
    <property type="molecule type" value="Genomic_DNA"/>
</dbReference>
<dbReference type="Proteomes" id="UP000634136">
    <property type="component" value="Unassembled WGS sequence"/>
</dbReference>
<name>A0A834TKP4_9FABA</name>
<evidence type="ECO:0000313" key="1">
    <source>
        <dbReference type="EMBL" id="KAF7823958.1"/>
    </source>
</evidence>
<dbReference type="AlphaFoldDB" id="A0A834TKP4"/>
<organism evidence="1 2">
    <name type="scientific">Senna tora</name>
    <dbReference type="NCBI Taxonomy" id="362788"/>
    <lineage>
        <taxon>Eukaryota</taxon>
        <taxon>Viridiplantae</taxon>
        <taxon>Streptophyta</taxon>
        <taxon>Embryophyta</taxon>
        <taxon>Tracheophyta</taxon>
        <taxon>Spermatophyta</taxon>
        <taxon>Magnoliopsida</taxon>
        <taxon>eudicotyledons</taxon>
        <taxon>Gunneridae</taxon>
        <taxon>Pentapetalae</taxon>
        <taxon>rosids</taxon>
        <taxon>fabids</taxon>
        <taxon>Fabales</taxon>
        <taxon>Fabaceae</taxon>
        <taxon>Caesalpinioideae</taxon>
        <taxon>Cassia clade</taxon>
        <taxon>Senna</taxon>
    </lineage>
</organism>
<reference evidence="1" key="1">
    <citation type="submission" date="2020-09" db="EMBL/GenBank/DDBJ databases">
        <title>Genome-Enabled Discovery of Anthraquinone Biosynthesis in Senna tora.</title>
        <authorList>
            <person name="Kang S.-H."/>
            <person name="Pandey R.P."/>
            <person name="Lee C.-M."/>
            <person name="Sim J.-S."/>
            <person name="Jeong J.-T."/>
            <person name="Choi B.-S."/>
            <person name="Jung M."/>
            <person name="Ginzburg D."/>
            <person name="Zhao K."/>
            <person name="Won S.Y."/>
            <person name="Oh T.-J."/>
            <person name="Yu Y."/>
            <person name="Kim N.-H."/>
            <person name="Lee O.R."/>
            <person name="Lee T.-H."/>
            <person name="Bashyal P."/>
            <person name="Kim T.-S."/>
            <person name="Lee W.-H."/>
            <person name="Kawkins C."/>
            <person name="Kim C.-K."/>
            <person name="Kim J.S."/>
            <person name="Ahn B.O."/>
            <person name="Rhee S.Y."/>
            <person name="Sohng J.K."/>
        </authorList>
    </citation>
    <scope>NUCLEOTIDE SEQUENCE</scope>
    <source>
        <tissue evidence="1">Leaf</tissue>
    </source>
</reference>
<accession>A0A834TKP4</accession>
<keyword evidence="2" id="KW-1185">Reference proteome</keyword>
<sequence length="34" mass="3912">MGLVIAWMVRKVMSKHIVNSKSQLTLKRTQEVQA</sequence>
<proteinExistence type="predicted"/>
<gene>
    <name evidence="1" type="ORF">G2W53_022102</name>
</gene>
<protein>
    <submittedName>
        <fullName evidence="1">Uncharacterized protein</fullName>
    </submittedName>
</protein>
<evidence type="ECO:0000313" key="2">
    <source>
        <dbReference type="Proteomes" id="UP000634136"/>
    </source>
</evidence>